<reference evidence="11" key="3">
    <citation type="journal article" date="2014" name="Genetics">
        <title>Maintaining two mating types: Structure of the mating type locus and its role in heterokaryosis in Podospora anserina.</title>
        <authorList>
            <person name="Grognet P."/>
            <person name="Bidard F."/>
            <person name="Kuchly C."/>
            <person name="Tong L.C.H."/>
            <person name="Coppin E."/>
            <person name="Benkhali J.A."/>
            <person name="Couloux A."/>
            <person name="Wincker P."/>
            <person name="Debuchy R."/>
            <person name="Silar P."/>
        </authorList>
    </citation>
    <scope>GENOME REANNOTATION</scope>
    <source>
        <strain evidence="11">S / ATCC MYA-4624 / DSM 980 / FGSC 10383</strain>
    </source>
</reference>
<dbReference type="Pfam" id="PF18132">
    <property type="entry name" value="Tyrosinase_C"/>
    <property type="match status" value="1"/>
</dbReference>
<dbReference type="InterPro" id="IPR050316">
    <property type="entry name" value="Tyrosinase/Hemocyanin"/>
</dbReference>
<feature type="chain" id="PRO_5007638573" evidence="6">
    <location>
        <begin position="26"/>
        <end position="690"/>
    </location>
</feature>
<dbReference type="GeneID" id="6197143"/>
<evidence type="ECO:0000256" key="1">
    <source>
        <dbReference type="ARBA" id="ARBA00001973"/>
    </source>
</evidence>
<organism evidence="9">
    <name type="scientific">Podospora anserina (strain S / ATCC MYA-4624 / DSM 980 / FGSC 10383)</name>
    <name type="common">Pleurage anserina</name>
    <dbReference type="NCBI Taxonomy" id="515849"/>
    <lineage>
        <taxon>Eukaryota</taxon>
        <taxon>Fungi</taxon>
        <taxon>Dikarya</taxon>
        <taxon>Ascomycota</taxon>
        <taxon>Pezizomycotina</taxon>
        <taxon>Sordariomycetes</taxon>
        <taxon>Sordariomycetidae</taxon>
        <taxon>Sordariales</taxon>
        <taxon>Podosporaceae</taxon>
        <taxon>Podospora</taxon>
        <taxon>Podospora anserina</taxon>
    </lineage>
</organism>
<keyword evidence="2" id="KW-0479">Metal-binding</keyword>
<dbReference type="STRING" id="515849.B2A910"/>
<evidence type="ECO:0000256" key="5">
    <source>
        <dbReference type="SAM" id="MobiDB-lite"/>
    </source>
</evidence>
<dbReference type="GO" id="GO:0004497">
    <property type="term" value="F:monooxygenase activity"/>
    <property type="evidence" value="ECO:0007669"/>
    <property type="project" value="UniProtKB-KW"/>
</dbReference>
<evidence type="ECO:0000259" key="7">
    <source>
        <dbReference type="PROSITE" id="PS00497"/>
    </source>
</evidence>
<feature type="region of interest" description="Disordered" evidence="5">
    <location>
        <begin position="506"/>
        <end position="532"/>
    </location>
</feature>
<dbReference type="HOGENOM" id="CLU_013691_3_0_1"/>
<reference evidence="10" key="4">
    <citation type="submission" date="2015-04" db="EMBL/GenBank/DDBJ databases">
        <title>Maintaining two mating types: Structure of the mating type locus and its role in heterokaryosis in Podospora anserina.</title>
        <authorList>
            <person name="Grognet P."/>
            <person name="Bidard F."/>
            <person name="Kuchly C."/>
            <person name="Chan Ho Tong L."/>
            <person name="Coppin E."/>
            <person name="Ait Benkhali J."/>
            <person name="Couloux A."/>
            <person name="Wincker P."/>
            <person name="Debuchy R."/>
            <person name="Silar P."/>
        </authorList>
    </citation>
    <scope>NUCLEOTIDE SEQUENCE</scope>
</reference>
<evidence type="ECO:0000256" key="3">
    <source>
        <dbReference type="ARBA" id="ARBA00023002"/>
    </source>
</evidence>
<evidence type="ECO:0000313" key="11">
    <source>
        <dbReference type="Proteomes" id="UP000001197"/>
    </source>
</evidence>
<feature type="domain" description="Tyrosinase copper-binding" evidence="8">
    <location>
        <begin position="384"/>
        <end position="395"/>
    </location>
</feature>
<dbReference type="KEGG" id="pan:PODANSg10078"/>
<evidence type="ECO:0000256" key="2">
    <source>
        <dbReference type="ARBA" id="ARBA00022723"/>
    </source>
</evidence>
<evidence type="ECO:0000313" key="10">
    <source>
        <dbReference type="EMBL" id="CDP23155.1"/>
    </source>
</evidence>
<evidence type="ECO:0000256" key="6">
    <source>
        <dbReference type="SAM" id="SignalP"/>
    </source>
</evidence>
<dbReference type="InterPro" id="IPR002227">
    <property type="entry name" value="Tyrosinase_Cu-bd"/>
</dbReference>
<dbReference type="InterPro" id="IPR008922">
    <property type="entry name" value="Di-copper_centre_dom_sf"/>
</dbReference>
<sequence length="690" mass="77075">MKLAMASVIVLRLFILANLVTFCLGHHHHHHQQQQQQPRPTAYNYGFDVHRRVKRQLAEPLTTVVRGDAGQQAGDVQVRREIRELEQDRDVWTLYLLGMSMMQFTDQTEPTSWYGITGLCFFFCLPIPEIPLLSVTGEWWFLSNCLCLLCWTGIHGMPHQTWGGVRPTPGNEETGYCTHSSILFPTWHRPYLALYEQVLTNVMRMIANWWPDDQKQRYLDAIQRFRIPYWDWATYPPSDGSVLPTSVGGSPFVDVDGPNGVQRIANPLFSYTFRPLNTTAFRQAPTLRGPTNWGPGAQSNNSMVAMTIDQNQRSLSQRLYILFSNYGNYSRFSNNAWIPFVNNASYDSLESLHDTVHTLAGGGGMGMPNIQGGHMSFIPYSAFDPIFFLHHTMVDRIFAMWQTLYPQSWVTPTAAVLNSYTTSRGQIQDSQTPLTPFFADANGGFWTSDSVRDFTKFGYTYTELTDLAGASNAQAGVRRAINRLYGASSPANMFLRELRAQGIKGGRAKGASSRIGQQSSSKHRPAGREVGGLQDDSYREWIVNIRAKKQALDGPYSIYFFFGTPPEDKADWAQAENHVGAMGVFAADGAGMGGMREAMKELEVSGTVPLTTGLIGAVERGRLEGLSQGEVVKLLREELVVVVLGSGGREYGVLDVEGLRLGVRSFSVKLPQSEDELPVWGEEEVGFDLL</sequence>
<dbReference type="AlphaFoldDB" id="B2A910"/>
<dbReference type="VEuPathDB" id="FungiDB:PODANS_1_8060"/>
<dbReference type="EMBL" id="CU633438">
    <property type="protein sequence ID" value="CAP60511.1"/>
    <property type="molecule type" value="Genomic_DNA"/>
</dbReference>
<reference evidence="9" key="2">
    <citation type="submission" date="2008-07" db="EMBL/GenBank/DDBJ databases">
        <authorList>
            <person name="Genoscope - CEA"/>
        </authorList>
    </citation>
    <scope>NUCLEOTIDE SEQUENCE</scope>
    <source>
        <strain evidence="9">S mat+</strain>
    </source>
</reference>
<dbReference type="SUPFAM" id="SSF48056">
    <property type="entry name" value="Di-copper centre-containing domain"/>
    <property type="match status" value="1"/>
</dbReference>
<dbReference type="EMBL" id="FO904936">
    <property type="protein sequence ID" value="CDP23155.1"/>
    <property type="molecule type" value="Genomic_DNA"/>
</dbReference>
<dbReference type="PRINTS" id="PR00092">
    <property type="entry name" value="TYROSINASE"/>
</dbReference>
<dbReference type="PROSITE" id="PS00498">
    <property type="entry name" value="TYROSINASE_2"/>
    <property type="match status" value="1"/>
</dbReference>
<comment type="cofactor">
    <cofactor evidence="1">
        <name>Cu(2+)</name>
        <dbReference type="ChEBI" id="CHEBI:29036"/>
    </cofactor>
</comment>
<dbReference type="OrthoDB" id="6132182at2759"/>
<feature type="domain" description="Tyrosinase copper-binding" evidence="7">
    <location>
        <begin position="179"/>
        <end position="196"/>
    </location>
</feature>
<name>B2A910_PODAN</name>
<dbReference type="InterPro" id="IPR041640">
    <property type="entry name" value="Tyrosinase_C"/>
</dbReference>
<proteinExistence type="predicted"/>
<keyword evidence="11" id="KW-1185">Reference proteome</keyword>
<protein>
    <submittedName>
        <fullName evidence="9">Podospora anserina S mat+ genomic DNA chromosome 1, supercontig 1</fullName>
    </submittedName>
    <submittedName>
        <fullName evidence="10">Tyrosinase</fullName>
    </submittedName>
</protein>
<reference evidence="9 11" key="1">
    <citation type="journal article" date="2008" name="Genome Biol.">
        <title>The genome sequence of the model ascomycete fungus Podospora anserina.</title>
        <authorList>
            <person name="Espagne E."/>
            <person name="Lespinet O."/>
            <person name="Malagnac F."/>
            <person name="Da Silva C."/>
            <person name="Jaillon O."/>
            <person name="Porcel B.M."/>
            <person name="Couloux A."/>
            <person name="Aury J.-M."/>
            <person name="Segurens B."/>
            <person name="Poulain J."/>
            <person name="Anthouard V."/>
            <person name="Grossetete S."/>
            <person name="Khalili H."/>
            <person name="Coppin E."/>
            <person name="Dequard-Chablat M."/>
            <person name="Picard M."/>
            <person name="Contamine V."/>
            <person name="Arnaise S."/>
            <person name="Bourdais A."/>
            <person name="Berteaux-Lecellier V."/>
            <person name="Gautheret D."/>
            <person name="de Vries R.P."/>
            <person name="Battaglia E."/>
            <person name="Coutinho P.M."/>
            <person name="Danchin E.G.J."/>
            <person name="Henrissat B."/>
            <person name="El Khoury R."/>
            <person name="Sainsard-Chanet A."/>
            <person name="Boivin A."/>
            <person name="Pinan-Lucarre B."/>
            <person name="Sellem C.H."/>
            <person name="Debuchy R."/>
            <person name="Wincker P."/>
            <person name="Weissenbach J."/>
            <person name="Silar P."/>
        </authorList>
    </citation>
    <scope>NUCLEOTIDE SEQUENCE [LARGE SCALE GENOMIC DNA]</scope>
    <source>
        <strain evidence="11">S / ATCC MYA-4624 / DSM 980 / FGSC 10383</strain>
        <strain evidence="9">S mat+</strain>
    </source>
</reference>
<dbReference type="Proteomes" id="UP000001197">
    <property type="component" value="Chromosome 1"/>
</dbReference>
<dbReference type="PROSITE" id="PS00497">
    <property type="entry name" value="TYROSINASE_1"/>
    <property type="match status" value="1"/>
</dbReference>
<feature type="signal peptide" evidence="6">
    <location>
        <begin position="1"/>
        <end position="25"/>
    </location>
</feature>
<keyword evidence="3" id="KW-0560">Oxidoreductase</keyword>
<dbReference type="eggNOG" id="ENOG502R1BY">
    <property type="taxonomic scope" value="Eukaryota"/>
</dbReference>
<dbReference type="GO" id="GO:0046872">
    <property type="term" value="F:metal ion binding"/>
    <property type="evidence" value="ECO:0007669"/>
    <property type="project" value="UniProtKB-KW"/>
</dbReference>
<keyword evidence="6" id="KW-0732">Signal</keyword>
<gene>
    <name evidence="9" type="ORF">PODANS_1_8060</name>
</gene>
<evidence type="ECO:0000313" key="9">
    <source>
        <dbReference type="EMBL" id="CAP60511.1"/>
    </source>
</evidence>
<dbReference type="PANTHER" id="PTHR11474">
    <property type="entry name" value="TYROSINASE FAMILY MEMBER"/>
    <property type="match status" value="1"/>
</dbReference>
<evidence type="ECO:0000259" key="8">
    <source>
        <dbReference type="PROSITE" id="PS00498"/>
    </source>
</evidence>
<keyword evidence="4" id="KW-0503">Monooxygenase</keyword>
<dbReference type="Pfam" id="PF00264">
    <property type="entry name" value="Tyrosinase"/>
    <property type="match status" value="1"/>
</dbReference>
<evidence type="ECO:0000256" key="4">
    <source>
        <dbReference type="ARBA" id="ARBA00023033"/>
    </source>
</evidence>
<dbReference type="RefSeq" id="XP_001913029.1">
    <property type="nucleotide sequence ID" value="XM_001912994.1"/>
</dbReference>
<dbReference type="Gene3D" id="2.60.310.20">
    <property type="match status" value="1"/>
</dbReference>
<dbReference type="Gene3D" id="1.10.1280.10">
    <property type="entry name" value="Di-copper center containing domain from catechol oxidase"/>
    <property type="match status" value="1"/>
</dbReference>
<accession>B2A910</accession>
<dbReference type="PANTHER" id="PTHR11474:SF32">
    <property type="entry name" value="TYROSINASE"/>
    <property type="match status" value="1"/>
</dbReference>